<organism evidence="3 4">
    <name type="scientific">Lucilia cuprina</name>
    <name type="common">Green bottle fly</name>
    <name type="synonym">Australian sheep blowfly</name>
    <dbReference type="NCBI Taxonomy" id="7375"/>
    <lineage>
        <taxon>Eukaryota</taxon>
        <taxon>Metazoa</taxon>
        <taxon>Ecdysozoa</taxon>
        <taxon>Arthropoda</taxon>
        <taxon>Hexapoda</taxon>
        <taxon>Insecta</taxon>
        <taxon>Pterygota</taxon>
        <taxon>Neoptera</taxon>
        <taxon>Endopterygota</taxon>
        <taxon>Diptera</taxon>
        <taxon>Brachycera</taxon>
        <taxon>Muscomorpha</taxon>
        <taxon>Oestroidea</taxon>
        <taxon>Calliphoridae</taxon>
        <taxon>Luciliinae</taxon>
        <taxon>Lucilia</taxon>
    </lineage>
</organism>
<evidence type="ECO:0000256" key="2">
    <source>
        <dbReference type="SAM" id="Phobius"/>
    </source>
</evidence>
<dbReference type="Proteomes" id="UP000037069">
    <property type="component" value="Unassembled WGS sequence"/>
</dbReference>
<proteinExistence type="predicted"/>
<protein>
    <submittedName>
        <fullName evidence="3">Uncharacterized protein</fullName>
    </submittedName>
</protein>
<accession>A0A0L0CCF5</accession>
<dbReference type="OrthoDB" id="8068968at2759"/>
<reference evidence="3 4" key="1">
    <citation type="journal article" date="2015" name="Nat. Commun.">
        <title>Lucilia cuprina genome unlocks parasitic fly biology to underpin future interventions.</title>
        <authorList>
            <person name="Anstead C.A."/>
            <person name="Korhonen P.K."/>
            <person name="Young N.D."/>
            <person name="Hall R.S."/>
            <person name="Jex A.R."/>
            <person name="Murali S.C."/>
            <person name="Hughes D.S."/>
            <person name="Lee S.F."/>
            <person name="Perry T."/>
            <person name="Stroehlein A.J."/>
            <person name="Ansell B.R."/>
            <person name="Breugelmans B."/>
            <person name="Hofmann A."/>
            <person name="Qu J."/>
            <person name="Dugan S."/>
            <person name="Lee S.L."/>
            <person name="Chao H."/>
            <person name="Dinh H."/>
            <person name="Han Y."/>
            <person name="Doddapaneni H.V."/>
            <person name="Worley K.C."/>
            <person name="Muzny D.M."/>
            <person name="Ioannidis P."/>
            <person name="Waterhouse R.M."/>
            <person name="Zdobnov E.M."/>
            <person name="James P.J."/>
            <person name="Bagnall N.H."/>
            <person name="Kotze A.C."/>
            <person name="Gibbs R.A."/>
            <person name="Richards S."/>
            <person name="Batterham P."/>
            <person name="Gasser R.B."/>
        </authorList>
    </citation>
    <scope>NUCLEOTIDE SEQUENCE [LARGE SCALE GENOMIC DNA]</scope>
    <source>
        <strain evidence="3 4">LS</strain>
        <tissue evidence="3">Full body</tissue>
    </source>
</reference>
<feature type="transmembrane region" description="Helical" evidence="2">
    <location>
        <begin position="9"/>
        <end position="28"/>
    </location>
</feature>
<keyword evidence="2" id="KW-1133">Transmembrane helix</keyword>
<dbReference type="AlphaFoldDB" id="A0A0L0CCF5"/>
<comment type="caution">
    <text evidence="3">The sequence shown here is derived from an EMBL/GenBank/DDBJ whole genome shotgun (WGS) entry which is preliminary data.</text>
</comment>
<dbReference type="STRING" id="7375.A0A0L0CCF5"/>
<gene>
    <name evidence="3" type="ORF">FF38_13516</name>
</gene>
<keyword evidence="2" id="KW-0472">Membrane</keyword>
<name>A0A0L0CCF5_LUCCU</name>
<evidence type="ECO:0000313" key="4">
    <source>
        <dbReference type="Proteomes" id="UP000037069"/>
    </source>
</evidence>
<keyword evidence="2" id="KW-0812">Transmembrane</keyword>
<keyword evidence="4" id="KW-1185">Reference proteome</keyword>
<dbReference type="EMBL" id="JRES01000611">
    <property type="protein sequence ID" value="KNC29892.1"/>
    <property type="molecule type" value="Genomic_DNA"/>
</dbReference>
<evidence type="ECO:0000256" key="1">
    <source>
        <dbReference type="SAM" id="MobiDB-lite"/>
    </source>
</evidence>
<sequence>MTVVSNGQFWMYTVALLIVWIIVLTTAFNSESNINNKVTSPNDNNEDELKNTGNCKALCKHCGCLGFYCGEECICECNNDHKDTECISVIQINAKSLNIPFEILIQGPTANTFVRNAFQFEQNNERKSFGYRKKRSTVTVYKPNKAQQDSHCLQNVPKIKSNSEAKTLVKDIFIEAKKVKERHKRSSNQFNWFNDLSNNLLRPAPLGGYKRKTEEPKDQNIPKTSTVSSIFDNSWFLHNTPNIITPAPLNKRKNTETARSDISQEQDEEDLSLEIIKKQTFHVDDDQLHDDFADNPEIETVYSDELKSRKEKEKIETDESDNALTPNLYKQLFKADKISFLPETEKQKESMETLTSDRFLKDNISKTEDKHLFLSEEKELKEESQESLTKDLYSRLFKDDLIKLKEKLKLSFEEGEGDHKEESQEQLIGSLYARLFKDDLNKFKDKKLLSEESKKLESQEALTGSLYSRLFKEDTKISLPKKMKKGLHDLRIPWLKPGTFFEKVKKVIGT</sequence>
<feature type="region of interest" description="Disordered" evidence="1">
    <location>
        <begin position="247"/>
        <end position="269"/>
    </location>
</feature>
<evidence type="ECO:0000313" key="3">
    <source>
        <dbReference type="EMBL" id="KNC29892.1"/>
    </source>
</evidence>